<dbReference type="InterPro" id="IPR045344">
    <property type="entry name" value="C-JID"/>
</dbReference>
<dbReference type="InterPro" id="IPR044974">
    <property type="entry name" value="Disease_R_plants"/>
</dbReference>
<dbReference type="Proteomes" id="UP000238479">
    <property type="component" value="Chromosome 7"/>
</dbReference>
<evidence type="ECO:0000256" key="7">
    <source>
        <dbReference type="ARBA" id="ARBA00047304"/>
    </source>
</evidence>
<dbReference type="Pfam" id="PF20160">
    <property type="entry name" value="C-JID"/>
    <property type="match status" value="1"/>
</dbReference>
<evidence type="ECO:0000256" key="6">
    <source>
        <dbReference type="ARBA" id="ARBA00023027"/>
    </source>
</evidence>
<dbReference type="GO" id="GO:0043531">
    <property type="term" value="F:ADP binding"/>
    <property type="evidence" value="ECO:0007669"/>
    <property type="project" value="InterPro"/>
</dbReference>
<accession>A0A2P6PDM2</accession>
<dbReference type="SUPFAM" id="SSF52058">
    <property type="entry name" value="L domain-like"/>
    <property type="match status" value="1"/>
</dbReference>
<dbReference type="GO" id="GO:0007165">
    <property type="term" value="P:signal transduction"/>
    <property type="evidence" value="ECO:0007669"/>
    <property type="project" value="InterPro"/>
</dbReference>
<evidence type="ECO:0000313" key="9">
    <source>
        <dbReference type="EMBL" id="PRQ20025.1"/>
    </source>
</evidence>
<name>A0A2P6PDM2_ROSCH</name>
<dbReference type="Gramene" id="PRQ20025">
    <property type="protein sequence ID" value="PRQ20025"/>
    <property type="gene ID" value="RchiOBHm_Chr7g0223661"/>
</dbReference>
<dbReference type="EC" id="3.2.2.6" evidence="1"/>
<dbReference type="Gene3D" id="3.40.50.300">
    <property type="entry name" value="P-loop containing nucleotide triphosphate hydrolases"/>
    <property type="match status" value="1"/>
</dbReference>
<dbReference type="InterPro" id="IPR055414">
    <property type="entry name" value="LRR_R13L4/SHOC2-like"/>
</dbReference>
<dbReference type="PANTHER" id="PTHR11017">
    <property type="entry name" value="LEUCINE-RICH REPEAT-CONTAINING PROTEIN"/>
    <property type="match status" value="1"/>
</dbReference>
<dbReference type="SUPFAM" id="SSF52540">
    <property type="entry name" value="P-loop containing nucleoside triphosphate hydrolases"/>
    <property type="match status" value="1"/>
</dbReference>
<dbReference type="Pfam" id="PF23598">
    <property type="entry name" value="LRR_14"/>
    <property type="match status" value="1"/>
</dbReference>
<dbReference type="Gene3D" id="3.40.50.10140">
    <property type="entry name" value="Toll/interleukin-1 receptor homology (TIR) domain"/>
    <property type="match status" value="1"/>
</dbReference>
<evidence type="ECO:0000256" key="5">
    <source>
        <dbReference type="ARBA" id="ARBA00022821"/>
    </source>
</evidence>
<dbReference type="PROSITE" id="PS50104">
    <property type="entry name" value="TIR"/>
    <property type="match status" value="1"/>
</dbReference>
<evidence type="ECO:0000256" key="2">
    <source>
        <dbReference type="ARBA" id="ARBA00022614"/>
    </source>
</evidence>
<evidence type="ECO:0000256" key="4">
    <source>
        <dbReference type="ARBA" id="ARBA00022801"/>
    </source>
</evidence>
<sequence length="1634" mass="185076">MITHTDIPSSSSSPSPIPRWTYDVFLSFRGEDTRKTFTDHLYTSLKQKGIITFRDDEGLERGKAISPKLLKAIEESRFVIAIFSSKYADSRWCLDELAKAVDCMNMLGQTILPVFYHVDPSEVRKQTGKFGQDLCMHQQRFKDKIEQVNRWRAALTQVANLSGWHLQDGSYESKVIQEIVGHIFNKLNETISSGSMDLVGIDSRIKQILSYLDLELNEVCMIGISGMGGIGKTTTAQVVYERIRAQFEAYSFLANVRETTEKQGLVHLQKQLLSDILLESNVNIQNIDMGVNIISQRLRTKMVLIILDDVNDLQQMKALCGHSWFGSGSRIIITSRDEQLLRTYGVERIYKVKALNDPEALQLFSWKAFRKDKVGEDFLVLSKSVLEYANGLPLAIEVLGSLLFGKSVKVWTSALDRLKVNPDKRIIDVLKVTFDALEDTEKEVFLDIACFFKGEDRDRVTRILESSCGYSPDIDIEVLIDKSMVTLFGRQLWMHDLIQELGWEIVRRECRDEPCKRSRLWLPKDIIPLLEHNQGTSAVESILLNLPKQKEVHLNVDPFSKMCKLRLLKINNARFSGDIKWLSNELQVLEWHVCPLYSLPSNFQSDKLVELSMHSSCIKQLWKGNKRLSMLKFIDMSDSQYLIRTPSFVEVPNIETLVLEGCTRLSLPPNISLESLTIFNLSGCSSLKKFPEIEGNMQSLLELHLDGTAIEELPASIESLTGLTSLNLGDCTNLFRLPSTIQFLTSLKSLILTGCSELGNIPENLNCVECLEDLDISGTAIRELSCIADMKNLKSLCFRGGKNLPPKSWHSLFNCWGMFGRKDVPVGLLLPASLSGLSSLTYLNFSECNLMDGDIPNDLGSLVSLRKLILSGNKFSCLPESISQLSKLQTLDLNNCSRLQSLPKKLPLSVRAVNADDCTSLMDYPDQFLVWTSSVSGMTTMSSLISSKHKKYSTSSPRQISYHSRTWIQSTVLGRGFFSFSHQQECKPVDDLSMPNQVLQKDLEALDYKSCSLISGCEENEIPEWFSNIDTGSSVGISIPAGLKDDEQWMGVSAVFLIKGHPHFSDIESESETPTYFYKCTVVTQECQVEPVLLEWNHLNCIQYSSQFLCFFYVPCQFFPKRLNESSVMWAVFETNNPCMEVQKCGIRLLFKQGVAGFIQTFMPPTLGIGGRTHDLDPLLAINASRIVPPDDCINLIEVDKATIDSGWFNLVVDRTLRWEKLLPTYEEGSKLPRIRNMESFLSRFLEGLNHKAQPYDFLVSGSPAWFKTEVGSTVSIQLPPHENLHKSKKWMGFALCTSLVVDKHTAKEDYVGSCRLQRGRSHAIGFNLTLDFRPFMIADAHQLLVFYLPRAVIPQLFIEASSREIFTSYETGSPGVKVQICGLRILYKQDLQGFVQTITHCILRSSGAPFEVYNKLVVEDWLSLVRLPSHKFNASRDCDSSTRHKRQFELISQSYRNMDWSVENLSCTFPGIEIPEWFINVEKSDSAKMQLNGNWMGIAVCASLSIHEHPNIIFDNPYAESTRHDIFCYLKGNIASAGSLRYKFDTDKEMWMHPCNFICFVYMPRAYFPDSWNQCDTIEGSIGSDSSGFGIHKCALGLVFEEDVEDLVRTLTYCHLSAHCRQCEEAQYRSQKS</sequence>
<dbReference type="InterPro" id="IPR003591">
    <property type="entry name" value="Leu-rich_rpt_typical-subtyp"/>
</dbReference>
<dbReference type="InterPro" id="IPR032675">
    <property type="entry name" value="LRR_dom_sf"/>
</dbReference>
<comment type="caution">
    <text evidence="9">The sequence shown here is derived from an EMBL/GenBank/DDBJ whole genome shotgun (WGS) entry which is preliminary data.</text>
</comment>
<keyword evidence="6" id="KW-0520">NAD</keyword>
<evidence type="ECO:0000256" key="1">
    <source>
        <dbReference type="ARBA" id="ARBA00011982"/>
    </source>
</evidence>
<dbReference type="InterPro" id="IPR011713">
    <property type="entry name" value="Leu-rich_rpt_3"/>
</dbReference>
<evidence type="ECO:0000313" key="10">
    <source>
        <dbReference type="Proteomes" id="UP000238479"/>
    </source>
</evidence>
<dbReference type="SUPFAM" id="SSF52200">
    <property type="entry name" value="Toll/Interleukin receptor TIR domain"/>
    <property type="match status" value="1"/>
</dbReference>
<dbReference type="PROSITE" id="PS51450">
    <property type="entry name" value="LRR"/>
    <property type="match status" value="1"/>
</dbReference>
<organism evidence="9 10">
    <name type="scientific">Rosa chinensis</name>
    <name type="common">China rose</name>
    <dbReference type="NCBI Taxonomy" id="74649"/>
    <lineage>
        <taxon>Eukaryota</taxon>
        <taxon>Viridiplantae</taxon>
        <taxon>Streptophyta</taxon>
        <taxon>Embryophyta</taxon>
        <taxon>Tracheophyta</taxon>
        <taxon>Spermatophyta</taxon>
        <taxon>Magnoliopsida</taxon>
        <taxon>eudicotyledons</taxon>
        <taxon>Gunneridae</taxon>
        <taxon>Pentapetalae</taxon>
        <taxon>rosids</taxon>
        <taxon>fabids</taxon>
        <taxon>Rosales</taxon>
        <taxon>Rosaceae</taxon>
        <taxon>Rosoideae</taxon>
        <taxon>Rosoideae incertae sedis</taxon>
        <taxon>Rosa</taxon>
    </lineage>
</organism>
<dbReference type="Gene3D" id="1.10.8.430">
    <property type="entry name" value="Helical domain of apoptotic protease-activating factors"/>
    <property type="match status" value="1"/>
</dbReference>
<keyword evidence="9" id="KW-0675">Receptor</keyword>
<keyword evidence="10" id="KW-1185">Reference proteome</keyword>
<protein>
    <recommendedName>
        <fullName evidence="1">ADP-ribosyl cyclase/cyclic ADP-ribose hydrolase</fullName>
        <ecNumber evidence="1">3.2.2.6</ecNumber>
    </recommendedName>
</protein>
<reference evidence="9 10" key="1">
    <citation type="journal article" date="2018" name="Nat. Genet.">
        <title>The Rosa genome provides new insights in the design of modern roses.</title>
        <authorList>
            <person name="Bendahmane M."/>
        </authorList>
    </citation>
    <scope>NUCLEOTIDE SEQUENCE [LARGE SCALE GENOMIC DNA]</scope>
    <source>
        <strain evidence="10">cv. Old Blush</strain>
    </source>
</reference>
<keyword evidence="5" id="KW-0611">Plant defense</keyword>
<dbReference type="InterPro" id="IPR058192">
    <property type="entry name" value="WHD_ROQ1-like"/>
</dbReference>
<dbReference type="InterPro" id="IPR042197">
    <property type="entry name" value="Apaf_helical"/>
</dbReference>
<dbReference type="Gene3D" id="3.80.10.10">
    <property type="entry name" value="Ribonuclease Inhibitor"/>
    <property type="match status" value="2"/>
</dbReference>
<feature type="domain" description="TIR" evidence="8">
    <location>
        <begin position="20"/>
        <end position="187"/>
    </location>
</feature>
<dbReference type="SMART" id="SM00369">
    <property type="entry name" value="LRR_TYP"/>
    <property type="match status" value="3"/>
</dbReference>
<dbReference type="InterPro" id="IPR002182">
    <property type="entry name" value="NB-ARC"/>
</dbReference>
<dbReference type="InterPro" id="IPR001611">
    <property type="entry name" value="Leu-rich_rpt"/>
</dbReference>
<dbReference type="InterPro" id="IPR035897">
    <property type="entry name" value="Toll_tir_struct_dom_sf"/>
</dbReference>
<dbReference type="PRINTS" id="PR00364">
    <property type="entry name" value="DISEASERSIST"/>
</dbReference>
<keyword evidence="4 9" id="KW-0378">Hydrolase</keyword>
<dbReference type="InterPro" id="IPR027417">
    <property type="entry name" value="P-loop_NTPase"/>
</dbReference>
<dbReference type="Pfam" id="PF01582">
    <property type="entry name" value="TIR"/>
    <property type="match status" value="1"/>
</dbReference>
<dbReference type="OMA" id="NMERISH"/>
<keyword evidence="3" id="KW-0677">Repeat</keyword>
<dbReference type="Pfam" id="PF07725">
    <property type="entry name" value="LRR_3"/>
    <property type="match status" value="1"/>
</dbReference>
<comment type="catalytic activity">
    <reaction evidence="7">
        <text>NAD(+) + H2O = ADP-D-ribose + nicotinamide + H(+)</text>
        <dbReference type="Rhea" id="RHEA:16301"/>
        <dbReference type="ChEBI" id="CHEBI:15377"/>
        <dbReference type="ChEBI" id="CHEBI:15378"/>
        <dbReference type="ChEBI" id="CHEBI:17154"/>
        <dbReference type="ChEBI" id="CHEBI:57540"/>
        <dbReference type="ChEBI" id="CHEBI:57967"/>
        <dbReference type="EC" id="3.2.2.6"/>
    </reaction>
    <physiologicalReaction direction="left-to-right" evidence="7">
        <dbReference type="Rhea" id="RHEA:16302"/>
    </physiologicalReaction>
</comment>
<dbReference type="FunFam" id="3.40.50.10140:FF:000007">
    <property type="entry name" value="Disease resistance protein (TIR-NBS-LRR class)"/>
    <property type="match status" value="1"/>
</dbReference>
<dbReference type="GO" id="GO:0006952">
    <property type="term" value="P:defense response"/>
    <property type="evidence" value="ECO:0007669"/>
    <property type="project" value="UniProtKB-KW"/>
</dbReference>
<evidence type="ECO:0000259" key="8">
    <source>
        <dbReference type="PROSITE" id="PS50104"/>
    </source>
</evidence>
<dbReference type="EMBL" id="PDCK01000045">
    <property type="protein sequence ID" value="PRQ20025.1"/>
    <property type="molecule type" value="Genomic_DNA"/>
</dbReference>
<dbReference type="Pfam" id="PF00931">
    <property type="entry name" value="NB-ARC"/>
    <property type="match status" value="1"/>
</dbReference>
<dbReference type="SMART" id="SM00255">
    <property type="entry name" value="TIR"/>
    <property type="match status" value="1"/>
</dbReference>
<dbReference type="PANTHER" id="PTHR11017:SF527">
    <property type="entry name" value="TMV RESISTANCE PROTEIN N-LIKE"/>
    <property type="match status" value="1"/>
</dbReference>
<dbReference type="Pfam" id="PF23282">
    <property type="entry name" value="WHD_ROQ1"/>
    <property type="match status" value="1"/>
</dbReference>
<proteinExistence type="predicted"/>
<dbReference type="GO" id="GO:0051707">
    <property type="term" value="P:response to other organism"/>
    <property type="evidence" value="ECO:0007669"/>
    <property type="project" value="UniProtKB-ARBA"/>
</dbReference>
<evidence type="ECO:0000256" key="3">
    <source>
        <dbReference type="ARBA" id="ARBA00022737"/>
    </source>
</evidence>
<keyword evidence="2" id="KW-0433">Leucine-rich repeat</keyword>
<dbReference type="InterPro" id="IPR000157">
    <property type="entry name" value="TIR_dom"/>
</dbReference>
<dbReference type="GO" id="GO:0061809">
    <property type="term" value="F:NAD+ nucleosidase activity, cyclic ADP-ribose generating"/>
    <property type="evidence" value="ECO:0007669"/>
    <property type="project" value="UniProtKB-EC"/>
</dbReference>
<gene>
    <name evidence="9" type="ORF">RchiOBHm_Chr7g0223661</name>
</gene>